<reference evidence="3 4" key="1">
    <citation type="submission" date="2024-02" db="EMBL/GenBank/DDBJ databases">
        <title>Chromosome-scale genome assembly of the rough periwinkle Littorina saxatilis.</title>
        <authorList>
            <person name="De Jode A."/>
            <person name="Faria R."/>
            <person name="Formenti G."/>
            <person name="Sims Y."/>
            <person name="Smith T.P."/>
            <person name="Tracey A."/>
            <person name="Wood J.M.D."/>
            <person name="Zagrodzka Z.B."/>
            <person name="Johannesson K."/>
            <person name="Butlin R.K."/>
            <person name="Leder E.H."/>
        </authorList>
    </citation>
    <scope>NUCLEOTIDE SEQUENCE [LARGE SCALE GENOMIC DNA]</scope>
    <source>
        <strain evidence="3">Snail1</strain>
        <tissue evidence="3">Muscle</tissue>
    </source>
</reference>
<feature type="chain" id="PRO_5042886459" evidence="2">
    <location>
        <begin position="21"/>
        <end position="124"/>
    </location>
</feature>
<feature type="transmembrane region" description="Helical" evidence="1">
    <location>
        <begin position="64"/>
        <end position="86"/>
    </location>
</feature>
<name>A0AAN9GL65_9CAEN</name>
<comment type="caution">
    <text evidence="3">The sequence shown here is derived from an EMBL/GenBank/DDBJ whole genome shotgun (WGS) entry which is preliminary data.</text>
</comment>
<dbReference type="EMBL" id="JBAMIC010000002">
    <property type="protein sequence ID" value="KAK7112622.1"/>
    <property type="molecule type" value="Genomic_DNA"/>
</dbReference>
<gene>
    <name evidence="3" type="ORF">V1264_012053</name>
</gene>
<evidence type="ECO:0000313" key="4">
    <source>
        <dbReference type="Proteomes" id="UP001374579"/>
    </source>
</evidence>
<evidence type="ECO:0000313" key="3">
    <source>
        <dbReference type="EMBL" id="KAK7112622.1"/>
    </source>
</evidence>
<keyword evidence="2" id="KW-0732">Signal</keyword>
<dbReference type="AlphaFoldDB" id="A0AAN9GL65"/>
<protein>
    <submittedName>
        <fullName evidence="3">Uncharacterized protein</fullName>
    </submittedName>
</protein>
<dbReference type="Proteomes" id="UP001374579">
    <property type="component" value="Unassembled WGS sequence"/>
</dbReference>
<evidence type="ECO:0000256" key="1">
    <source>
        <dbReference type="SAM" id="Phobius"/>
    </source>
</evidence>
<keyword evidence="1" id="KW-0472">Membrane</keyword>
<organism evidence="3 4">
    <name type="scientific">Littorina saxatilis</name>
    <dbReference type="NCBI Taxonomy" id="31220"/>
    <lineage>
        <taxon>Eukaryota</taxon>
        <taxon>Metazoa</taxon>
        <taxon>Spiralia</taxon>
        <taxon>Lophotrochozoa</taxon>
        <taxon>Mollusca</taxon>
        <taxon>Gastropoda</taxon>
        <taxon>Caenogastropoda</taxon>
        <taxon>Littorinimorpha</taxon>
        <taxon>Littorinoidea</taxon>
        <taxon>Littorinidae</taxon>
        <taxon>Littorina</taxon>
    </lineage>
</organism>
<accession>A0AAN9GL65</accession>
<keyword evidence="4" id="KW-1185">Reference proteome</keyword>
<proteinExistence type="predicted"/>
<evidence type="ECO:0000256" key="2">
    <source>
        <dbReference type="SAM" id="SignalP"/>
    </source>
</evidence>
<keyword evidence="1" id="KW-0812">Transmembrane</keyword>
<feature type="signal peptide" evidence="2">
    <location>
        <begin position="1"/>
        <end position="20"/>
    </location>
</feature>
<keyword evidence="1" id="KW-1133">Transmembrane helix</keyword>
<sequence>MSAMMMTLGSWLCLLGGTTPSWLVSDTTGVVDKVVQGWVGLLEYCVVSKLTFTRTCWNHDNWEVCLGCVLFCCLPGLICVLCLLCCCDPPMKFLGKISLLAGGNFLLFSLFFSPRLGHAKEMLV</sequence>
<feature type="transmembrane region" description="Helical" evidence="1">
    <location>
        <begin position="93"/>
        <end position="112"/>
    </location>
</feature>